<feature type="compositionally biased region" description="Pro residues" evidence="1">
    <location>
        <begin position="648"/>
        <end position="663"/>
    </location>
</feature>
<reference evidence="4 5" key="1">
    <citation type="journal article" date="2012" name="Science">
        <title>The Paleozoic origin of enzymatic lignin decomposition reconstructed from 31 fungal genomes.</title>
        <authorList>
            <person name="Floudas D."/>
            <person name="Binder M."/>
            <person name="Riley R."/>
            <person name="Barry K."/>
            <person name="Blanchette R.A."/>
            <person name="Henrissat B."/>
            <person name="Martinez A.T."/>
            <person name="Otillar R."/>
            <person name="Spatafora J.W."/>
            <person name="Yadav J.S."/>
            <person name="Aerts A."/>
            <person name="Benoit I."/>
            <person name="Boyd A."/>
            <person name="Carlson A."/>
            <person name="Copeland A."/>
            <person name="Coutinho P.M."/>
            <person name="de Vries R.P."/>
            <person name="Ferreira P."/>
            <person name="Findley K."/>
            <person name="Foster B."/>
            <person name="Gaskell J."/>
            <person name="Glotzer D."/>
            <person name="Gorecki P."/>
            <person name="Heitman J."/>
            <person name="Hesse C."/>
            <person name="Hori C."/>
            <person name="Igarashi K."/>
            <person name="Jurgens J.A."/>
            <person name="Kallen N."/>
            <person name="Kersten P."/>
            <person name="Kohler A."/>
            <person name="Kuees U."/>
            <person name="Kumar T.K.A."/>
            <person name="Kuo A."/>
            <person name="LaButti K."/>
            <person name="Larrondo L.F."/>
            <person name="Lindquist E."/>
            <person name="Ling A."/>
            <person name="Lombard V."/>
            <person name="Lucas S."/>
            <person name="Lundell T."/>
            <person name="Martin R."/>
            <person name="McLaughlin D.J."/>
            <person name="Morgenstern I."/>
            <person name="Morin E."/>
            <person name="Murat C."/>
            <person name="Nagy L.G."/>
            <person name="Nolan M."/>
            <person name="Ohm R.A."/>
            <person name="Patyshakuliyeva A."/>
            <person name="Rokas A."/>
            <person name="Ruiz-Duenas F.J."/>
            <person name="Sabat G."/>
            <person name="Salamov A."/>
            <person name="Samejima M."/>
            <person name="Schmutz J."/>
            <person name="Slot J.C."/>
            <person name="St John F."/>
            <person name="Stenlid J."/>
            <person name="Sun H."/>
            <person name="Sun S."/>
            <person name="Syed K."/>
            <person name="Tsang A."/>
            <person name="Wiebenga A."/>
            <person name="Young D."/>
            <person name="Pisabarro A."/>
            <person name="Eastwood D.C."/>
            <person name="Martin F."/>
            <person name="Cullen D."/>
            <person name="Grigoriev I.V."/>
            <person name="Hibbett D.S."/>
        </authorList>
    </citation>
    <scope>NUCLEOTIDE SEQUENCE [LARGE SCALE GENOMIC DNA]</scope>
    <source>
        <strain evidence="4 5">ATCC 11539</strain>
    </source>
</reference>
<feature type="region of interest" description="Disordered" evidence="1">
    <location>
        <begin position="436"/>
        <end position="465"/>
    </location>
</feature>
<dbReference type="GeneID" id="19303905"/>
<dbReference type="RefSeq" id="XP_007865080.1">
    <property type="nucleotide sequence ID" value="XM_007866889.1"/>
</dbReference>
<dbReference type="Pfam" id="PF10383">
    <property type="entry name" value="Clr2"/>
    <property type="match status" value="1"/>
</dbReference>
<dbReference type="HOGENOM" id="CLU_013221_0_0_1"/>
<evidence type="ECO:0008006" key="6">
    <source>
        <dbReference type="Google" id="ProtNLM"/>
    </source>
</evidence>
<dbReference type="InterPro" id="IPR038986">
    <property type="entry name" value="Clr2"/>
</dbReference>
<evidence type="ECO:0000259" key="3">
    <source>
        <dbReference type="Pfam" id="PF16761"/>
    </source>
</evidence>
<feature type="compositionally biased region" description="Basic and acidic residues" evidence="1">
    <location>
        <begin position="622"/>
        <end position="631"/>
    </location>
</feature>
<dbReference type="AlphaFoldDB" id="S7Q8L4"/>
<evidence type="ECO:0000256" key="1">
    <source>
        <dbReference type="SAM" id="MobiDB-lite"/>
    </source>
</evidence>
<dbReference type="GO" id="GO:0070824">
    <property type="term" value="C:SHREC complex"/>
    <property type="evidence" value="ECO:0007669"/>
    <property type="project" value="InterPro"/>
</dbReference>
<dbReference type="GO" id="GO:0033553">
    <property type="term" value="C:rDNA heterochromatin"/>
    <property type="evidence" value="ECO:0007669"/>
    <property type="project" value="TreeGrafter"/>
</dbReference>
<gene>
    <name evidence="4" type="ORF">GLOTRDRAFT_138088</name>
</gene>
<sequence length="834" mass="92132">MSTHRGHGGNHQLPANPAWIEIPRSDGDSSQWPTNTTRVVDHEGHVNFMRPCALDESASIGWRRNIGTNLAKRLGLPDGRDYVLKAWPEGYQMFDHNKGPQDAPRHDPYLIGSVNVKRFRSVPEFLPHALWLIQDPTMNRANCQCKYCGKTPQRIVSESFGFSPGRSAGSVGPSQSPGPSTRVPRPPKPKVQREGEAVSRPVPYTAIRKAPAPAKRPKTHEPKQSMSSHRANDLAAAYSGIEPRRQFRVGELVWCALDPPIMGKTILSSIFYWPGIIKETSVKSEAIIDPAEWHRVNDLGAEHNAHPIPSTSAEAGPITPQKPLWDVRQWFEFKVHLQGISSGMVTVESKLLPYQAYAVPYELMLALHEAPIQNLDTSPETISAFNPCHPKKDQTRVLFDDAVAPYSLALQVASSLATYWTPTDEWDLTMDVRPPPSSALPAHSSGSPWPTWPPEEVSGPSDLTPDELKSLSVRMLGQPPASPSKSYTQTHYQGLWWGPERIWVDDLIRLKPARRQIAPQGTDKIKPPSGPGRATLEYLAAVEAKAHEDGMDVDRAVLPPQAMGAQNRGVFMKLEEVYLAEYMEGGKPKKEARACGMLYELADEDWEDDSEGSPPPQHSNGKGKEKAREDGQGFGPVPPGGQDGPAYMPGPSPLKPPPLPNPSPSVALQDTAASVLKEALPSTHGHVTSKSANGSSVSTIGQVKPPLLSTTYPLPLAPHKYKFRQILPTGYQVVVVLSLISGRYYPRIAEHPEAFLAGSRIRKESNDDAVFEYLTELTSLEGVTPGYYNAVEATKWKPNRITMFKEADEEGRTDTWNTWQAKRRLLEEEMVVDM</sequence>
<feature type="compositionally biased region" description="Low complexity" evidence="1">
    <location>
        <begin position="167"/>
        <end position="183"/>
    </location>
</feature>
<protein>
    <recommendedName>
        <fullName evidence="6">Cryptic loci regulator 2 N-terminal domain-containing protein</fullName>
    </recommendedName>
</protein>
<keyword evidence="5" id="KW-1185">Reference proteome</keyword>
<dbReference type="STRING" id="670483.S7Q8L4"/>
<dbReference type="InterPro" id="IPR031915">
    <property type="entry name" value="Clr2_N"/>
</dbReference>
<feature type="compositionally biased region" description="Low complexity" evidence="1">
    <location>
        <begin position="439"/>
        <end position="448"/>
    </location>
</feature>
<organism evidence="4 5">
    <name type="scientific">Gloeophyllum trabeum (strain ATCC 11539 / FP-39264 / Madison 617)</name>
    <name type="common">Brown rot fungus</name>
    <dbReference type="NCBI Taxonomy" id="670483"/>
    <lineage>
        <taxon>Eukaryota</taxon>
        <taxon>Fungi</taxon>
        <taxon>Dikarya</taxon>
        <taxon>Basidiomycota</taxon>
        <taxon>Agaricomycotina</taxon>
        <taxon>Agaricomycetes</taxon>
        <taxon>Gloeophyllales</taxon>
        <taxon>Gloeophyllaceae</taxon>
        <taxon>Gloeophyllum</taxon>
    </lineage>
</organism>
<dbReference type="GO" id="GO:0031934">
    <property type="term" value="C:mating-type region heterochromatin"/>
    <property type="evidence" value="ECO:0007669"/>
    <property type="project" value="TreeGrafter"/>
</dbReference>
<feature type="domain" description="Cryptic loci regulator 2 N-terminal" evidence="3">
    <location>
        <begin position="82"/>
        <end position="148"/>
    </location>
</feature>
<dbReference type="EMBL" id="KB469300">
    <property type="protein sequence ID" value="EPQ56326.1"/>
    <property type="molecule type" value="Genomic_DNA"/>
</dbReference>
<proteinExistence type="predicted"/>
<dbReference type="Pfam" id="PF16761">
    <property type="entry name" value="Clr2_transil"/>
    <property type="match status" value="1"/>
</dbReference>
<evidence type="ECO:0000259" key="2">
    <source>
        <dbReference type="Pfam" id="PF10383"/>
    </source>
</evidence>
<dbReference type="Proteomes" id="UP000030669">
    <property type="component" value="Unassembled WGS sequence"/>
</dbReference>
<accession>S7Q8L4</accession>
<dbReference type="KEGG" id="gtr:GLOTRDRAFT_138088"/>
<feature type="region of interest" description="Disordered" evidence="1">
    <location>
        <begin position="605"/>
        <end position="666"/>
    </location>
</feature>
<feature type="region of interest" description="Disordered" evidence="1">
    <location>
        <begin position="159"/>
        <end position="230"/>
    </location>
</feature>
<dbReference type="InterPro" id="IPR018839">
    <property type="entry name" value="Tscrpt-silencing_Clr2_C"/>
</dbReference>
<dbReference type="OMA" id="WGTERIW"/>
<dbReference type="PANTHER" id="PTHR38046">
    <property type="entry name" value="CRYPTIC LOCI REGULATOR 2"/>
    <property type="match status" value="1"/>
</dbReference>
<dbReference type="eggNOG" id="ENOG502S16G">
    <property type="taxonomic scope" value="Eukaryota"/>
</dbReference>
<feature type="region of interest" description="Disordered" evidence="1">
    <location>
        <begin position="1"/>
        <end position="31"/>
    </location>
</feature>
<name>S7Q8L4_GLOTA</name>
<dbReference type="OrthoDB" id="2421327at2759"/>
<evidence type="ECO:0000313" key="5">
    <source>
        <dbReference type="Proteomes" id="UP000030669"/>
    </source>
</evidence>
<dbReference type="PANTHER" id="PTHR38046:SF1">
    <property type="entry name" value="CRYPTIC LOCI REGULATOR 2"/>
    <property type="match status" value="1"/>
</dbReference>
<dbReference type="GO" id="GO:0030466">
    <property type="term" value="P:silent mating-type cassette heterochromatin formation"/>
    <property type="evidence" value="ECO:0007669"/>
    <property type="project" value="TreeGrafter"/>
</dbReference>
<feature type="domain" description="Cryptic loci regulator 2 C-terminal" evidence="2">
    <location>
        <begin position="491"/>
        <end position="626"/>
    </location>
</feature>
<evidence type="ECO:0000313" key="4">
    <source>
        <dbReference type="EMBL" id="EPQ56326.1"/>
    </source>
</evidence>